<dbReference type="InterPro" id="IPR009003">
    <property type="entry name" value="Peptidase_S1_PA"/>
</dbReference>
<evidence type="ECO:0000256" key="2">
    <source>
        <dbReference type="ARBA" id="ARBA00022670"/>
    </source>
</evidence>
<evidence type="ECO:0000256" key="1">
    <source>
        <dbReference type="ARBA" id="ARBA00009228"/>
    </source>
</evidence>
<keyword evidence="3" id="KW-0378">Hydrolase</keyword>
<feature type="compositionally biased region" description="Low complexity" evidence="6">
    <location>
        <begin position="226"/>
        <end position="244"/>
    </location>
</feature>
<dbReference type="FunFam" id="2.40.10.10:FF:000010">
    <property type="entry name" value="Kallikrein related peptidase 11"/>
    <property type="match status" value="1"/>
</dbReference>
<dbReference type="STRING" id="69293.ENSGACP00000017082"/>
<keyword evidence="4" id="KW-0720">Serine protease</keyword>
<dbReference type="FunCoup" id="G3PHK6">
    <property type="interactions" value="65"/>
</dbReference>
<dbReference type="MEROPS" id="S01.319"/>
<feature type="region of interest" description="Disordered" evidence="6">
    <location>
        <begin position="223"/>
        <end position="264"/>
    </location>
</feature>
<dbReference type="FunFam" id="2.40.10.10:FF:000166">
    <property type="entry name" value="Trypsin"/>
    <property type="match status" value="1"/>
</dbReference>
<dbReference type="InterPro" id="IPR043504">
    <property type="entry name" value="Peptidase_S1_PA_chymotrypsin"/>
</dbReference>
<evidence type="ECO:0000256" key="4">
    <source>
        <dbReference type="ARBA" id="ARBA00022825"/>
    </source>
</evidence>
<dbReference type="InterPro" id="IPR018114">
    <property type="entry name" value="TRYPSIN_HIS"/>
</dbReference>
<dbReference type="InParanoid" id="G3PHK6"/>
<feature type="domain" description="Peptidase S1" evidence="7">
    <location>
        <begin position="8"/>
        <end position="273"/>
    </location>
</feature>
<dbReference type="GO" id="GO:0006508">
    <property type="term" value="P:proteolysis"/>
    <property type="evidence" value="ECO:0007669"/>
    <property type="project" value="UniProtKB-KW"/>
</dbReference>
<proteinExistence type="inferred from homology"/>
<reference evidence="8" key="3">
    <citation type="submission" date="2025-09" db="UniProtKB">
        <authorList>
            <consortium name="Ensembl"/>
        </authorList>
    </citation>
    <scope>IDENTIFICATION</scope>
</reference>
<keyword evidence="9" id="KW-1185">Reference proteome</keyword>
<evidence type="ECO:0000256" key="6">
    <source>
        <dbReference type="SAM" id="MobiDB-lite"/>
    </source>
</evidence>
<dbReference type="InterPro" id="IPR001314">
    <property type="entry name" value="Peptidase_S1A"/>
</dbReference>
<dbReference type="Ensembl" id="ENSGACT00000017116.2">
    <property type="protein sequence ID" value="ENSGACP00000017082.2"/>
    <property type="gene ID" value="ENSGACG00000012935.2"/>
</dbReference>
<organism evidence="8 9">
    <name type="scientific">Gasterosteus aculeatus aculeatus</name>
    <name type="common">three-spined stickleback</name>
    <dbReference type="NCBI Taxonomy" id="481459"/>
    <lineage>
        <taxon>Eukaryota</taxon>
        <taxon>Metazoa</taxon>
        <taxon>Chordata</taxon>
        <taxon>Craniata</taxon>
        <taxon>Vertebrata</taxon>
        <taxon>Euteleostomi</taxon>
        <taxon>Actinopterygii</taxon>
        <taxon>Neopterygii</taxon>
        <taxon>Teleostei</taxon>
        <taxon>Neoteleostei</taxon>
        <taxon>Acanthomorphata</taxon>
        <taxon>Eupercaria</taxon>
        <taxon>Perciformes</taxon>
        <taxon>Cottioidei</taxon>
        <taxon>Gasterosteales</taxon>
        <taxon>Gasterosteidae</taxon>
        <taxon>Gasterosteus</taxon>
    </lineage>
</organism>
<dbReference type="AlphaFoldDB" id="G3PHK6"/>
<dbReference type="eggNOG" id="KOG3627">
    <property type="taxonomic scope" value="Eukaryota"/>
</dbReference>
<dbReference type="Bgee" id="ENSGACG00000012927">
    <property type="expression patterns" value="Expressed in head kidney and 9 other cell types or tissues"/>
</dbReference>
<dbReference type="SUPFAM" id="SSF50494">
    <property type="entry name" value="Trypsin-like serine proteases"/>
    <property type="match status" value="2"/>
</dbReference>
<reference evidence="8 9" key="1">
    <citation type="journal article" date="2021" name="G3 (Bethesda)">
        <title>Improved contiguity of the threespine stickleback genome using long-read sequencing.</title>
        <authorList>
            <person name="Nath S."/>
            <person name="Shaw D.E."/>
            <person name="White M.A."/>
        </authorList>
    </citation>
    <scope>NUCLEOTIDE SEQUENCE [LARGE SCALE GENOMIC DNA]</scope>
    <source>
        <strain evidence="8 9">Lake Benthic</strain>
    </source>
</reference>
<dbReference type="Gene3D" id="2.40.10.10">
    <property type="entry name" value="Trypsin-like serine proteases"/>
    <property type="match status" value="3"/>
</dbReference>
<dbReference type="OMA" id="TRTMVCG"/>
<evidence type="ECO:0000256" key="5">
    <source>
        <dbReference type="ARBA" id="ARBA00023157"/>
    </source>
</evidence>
<dbReference type="Pfam" id="PF00089">
    <property type="entry name" value="Trypsin"/>
    <property type="match status" value="2"/>
</dbReference>
<reference evidence="8" key="2">
    <citation type="submission" date="2025-08" db="UniProtKB">
        <authorList>
            <consortium name="Ensembl"/>
        </authorList>
    </citation>
    <scope>IDENTIFICATION</scope>
</reference>
<name>G3PHK6_GASAC</name>
<keyword evidence="5" id="KW-1015">Disulfide bond</keyword>
<dbReference type="PROSITE" id="PS00134">
    <property type="entry name" value="TRYPSIN_HIS"/>
    <property type="match status" value="2"/>
</dbReference>
<dbReference type="GeneTree" id="ENSGT00940000162161"/>
<dbReference type="Proteomes" id="UP000007635">
    <property type="component" value="Chromosome VIII"/>
</dbReference>
<dbReference type="SMART" id="SM00020">
    <property type="entry name" value="Tryp_SPc"/>
    <property type="match status" value="2"/>
</dbReference>
<sequence>MMDDISKIINGSIAPEHSLPYMVSVQSVDDHINGHICGGFLVSEDFVLTAAHCDNKIEQVAVGINNLNDNNRKLMDVEGRYKHPSYSSVGHGYDIMLLKLSSKVKLDKAVQTIPLATSETSGGQRCHVAGWGRTEKTYKSDDLRVVDVTILDLEECQEIWGRLPDKVFCAGGYETRKGFCQGDSGGPLVCDGEAGMKPGKDSVREILVALWCATGRRSVLCPSTGTRSANTRTNPTSTPTCTSTLPGSRRPSKATAKKPASQEETAWIRPDTMATIVMLLLLVLGGADGSHIVGGRDAAPQSRPYMASLQIRGQHNCGGALVREDFVLTAAHCQIRGQYTVVLGADSLTANEATKQEFRAVRSIPHPDYTANENENDIMLLKLSSRASLTQAVQLIGLKSGRMRADGQCLTAGWGDVGDNGTLPERLQEVNVTILPQRTCSRRWRGVPITRTMVCGVGAGSIQGFCSGDSGGPLVCEGGAAGVVSFSGRRCGNPRTPDVYTRVSSFSDWIADVLRNN</sequence>
<evidence type="ECO:0000259" key="7">
    <source>
        <dbReference type="PROSITE" id="PS50240"/>
    </source>
</evidence>
<dbReference type="PANTHER" id="PTHR24271">
    <property type="entry name" value="KALLIKREIN-RELATED"/>
    <property type="match status" value="1"/>
</dbReference>
<evidence type="ECO:0000313" key="9">
    <source>
        <dbReference type="Proteomes" id="UP000007635"/>
    </source>
</evidence>
<protein>
    <recommendedName>
        <fullName evidence="7">Peptidase S1 domain-containing protein</fullName>
    </recommendedName>
</protein>
<dbReference type="PROSITE" id="PS50240">
    <property type="entry name" value="TRYPSIN_DOM"/>
    <property type="match status" value="2"/>
</dbReference>
<comment type="similarity">
    <text evidence="1">Belongs to the peptidase S1 family. Snake venom subfamily.</text>
</comment>
<feature type="domain" description="Peptidase S1" evidence="7">
    <location>
        <begin position="292"/>
        <end position="515"/>
    </location>
</feature>
<dbReference type="InterPro" id="IPR001254">
    <property type="entry name" value="Trypsin_dom"/>
</dbReference>
<evidence type="ECO:0000313" key="8">
    <source>
        <dbReference type="Ensembl" id="ENSGACP00000017082.2"/>
    </source>
</evidence>
<dbReference type="PRINTS" id="PR00722">
    <property type="entry name" value="CHYMOTRYPSIN"/>
</dbReference>
<evidence type="ECO:0000256" key="3">
    <source>
        <dbReference type="ARBA" id="ARBA00022801"/>
    </source>
</evidence>
<dbReference type="GO" id="GO:0004252">
    <property type="term" value="F:serine-type endopeptidase activity"/>
    <property type="evidence" value="ECO:0007669"/>
    <property type="project" value="InterPro"/>
</dbReference>
<accession>G3PHK6</accession>
<keyword evidence="2" id="KW-0645">Protease</keyword>
<dbReference type="CDD" id="cd00190">
    <property type="entry name" value="Tryp_SPc"/>
    <property type="match status" value="2"/>
</dbReference>
<dbReference type="PANTHER" id="PTHR24271:SF55">
    <property type="entry name" value="SERINE PROTEASE 57"/>
    <property type="match status" value="1"/>
</dbReference>